<evidence type="ECO:0000256" key="1">
    <source>
        <dbReference type="PROSITE-ProRule" id="PRU00984"/>
    </source>
</evidence>
<evidence type="ECO:0000259" key="2">
    <source>
        <dbReference type="PROSITE" id="PS51651"/>
    </source>
</evidence>
<dbReference type="PROSITE" id="PS51651">
    <property type="entry name" value="DOCKER"/>
    <property type="match status" value="1"/>
</dbReference>
<dbReference type="PANTHER" id="PTHR23317">
    <property type="entry name" value="DEDICATOR OF CYTOKINESIS DOCK"/>
    <property type="match status" value="1"/>
</dbReference>
<feature type="non-terminal residue" evidence="3">
    <location>
        <position position="1"/>
    </location>
</feature>
<dbReference type="PANTHER" id="PTHR23317:SF81">
    <property type="entry name" value="DEDICATOR OF CYTOKINESIS PROTEIN 11"/>
    <property type="match status" value="1"/>
</dbReference>
<dbReference type="EMBL" id="JAHRIN010058880">
    <property type="protein sequence ID" value="MEQ2211346.1"/>
    <property type="molecule type" value="Genomic_DNA"/>
</dbReference>
<reference evidence="3 4" key="1">
    <citation type="submission" date="2021-06" db="EMBL/GenBank/DDBJ databases">
        <authorList>
            <person name="Palmer J.M."/>
        </authorList>
    </citation>
    <scope>NUCLEOTIDE SEQUENCE [LARGE SCALE GENOMIC DNA]</scope>
    <source>
        <strain evidence="3 4">XC_2019</strain>
        <tissue evidence="3">Muscle</tissue>
    </source>
</reference>
<comment type="caution">
    <text evidence="3">The sequence shown here is derived from an EMBL/GenBank/DDBJ whole genome shotgun (WGS) entry which is preliminary data.</text>
</comment>
<keyword evidence="4" id="KW-1185">Reference proteome</keyword>
<dbReference type="InterPro" id="IPR027357">
    <property type="entry name" value="DOCKER_dom"/>
</dbReference>
<comment type="similarity">
    <text evidence="1">Belongs to the DOCK family.</text>
</comment>
<proteinExistence type="inferred from homology"/>
<evidence type="ECO:0000313" key="4">
    <source>
        <dbReference type="Proteomes" id="UP001434883"/>
    </source>
</evidence>
<dbReference type="InterPro" id="IPR026791">
    <property type="entry name" value="DOCK"/>
</dbReference>
<gene>
    <name evidence="3" type="primary">DOCK10</name>
    <name evidence="3" type="ORF">XENOCAPTIV_026153</name>
</gene>
<dbReference type="Pfam" id="PF20422">
    <property type="entry name" value="DHR-2_Lobe_B"/>
    <property type="match status" value="1"/>
</dbReference>
<sequence length="86" mass="9880">TLCDGLDHLIVAPVVNPKELDSRFAYVQVTFVKPYFDEKEAPEKKTDFEKCHNISRFVFETPYTLSGKKHGGVEEQCKRRTVLTCT</sequence>
<evidence type="ECO:0000313" key="3">
    <source>
        <dbReference type="EMBL" id="MEQ2211346.1"/>
    </source>
</evidence>
<name>A0ABV0RTW9_9TELE</name>
<feature type="domain" description="DOCKER" evidence="2">
    <location>
        <begin position="1"/>
        <end position="86"/>
    </location>
</feature>
<accession>A0ABV0RTW9</accession>
<dbReference type="Proteomes" id="UP001434883">
    <property type="component" value="Unassembled WGS sequence"/>
</dbReference>
<dbReference type="InterPro" id="IPR046770">
    <property type="entry name" value="DOCKER_Lobe_B"/>
</dbReference>
<organism evidence="3 4">
    <name type="scientific">Xenoophorus captivus</name>
    <dbReference type="NCBI Taxonomy" id="1517983"/>
    <lineage>
        <taxon>Eukaryota</taxon>
        <taxon>Metazoa</taxon>
        <taxon>Chordata</taxon>
        <taxon>Craniata</taxon>
        <taxon>Vertebrata</taxon>
        <taxon>Euteleostomi</taxon>
        <taxon>Actinopterygii</taxon>
        <taxon>Neopterygii</taxon>
        <taxon>Teleostei</taxon>
        <taxon>Neoteleostei</taxon>
        <taxon>Acanthomorphata</taxon>
        <taxon>Ovalentaria</taxon>
        <taxon>Atherinomorphae</taxon>
        <taxon>Cyprinodontiformes</taxon>
        <taxon>Goodeidae</taxon>
        <taxon>Xenoophorus</taxon>
    </lineage>
</organism>
<protein>
    <submittedName>
        <fullName evidence="3">Dedicator of cytokinesis protein 10</fullName>
    </submittedName>
</protein>